<organism evidence="5 6">
    <name type="scientific">Merismopedia glauca CCAP 1448/3</name>
    <dbReference type="NCBI Taxonomy" id="1296344"/>
    <lineage>
        <taxon>Bacteria</taxon>
        <taxon>Bacillati</taxon>
        <taxon>Cyanobacteriota</taxon>
        <taxon>Cyanophyceae</taxon>
        <taxon>Synechococcales</taxon>
        <taxon>Merismopediaceae</taxon>
        <taxon>Merismopedia</taxon>
    </lineage>
</organism>
<keyword evidence="3" id="KW-0456">Lyase</keyword>
<dbReference type="GO" id="GO:0046872">
    <property type="term" value="F:metal ion binding"/>
    <property type="evidence" value="ECO:0007669"/>
    <property type="project" value="UniProtKB-KW"/>
</dbReference>
<dbReference type="RefSeq" id="WP_106289834.1">
    <property type="nucleotide sequence ID" value="NZ_CAWNTC010000120.1"/>
</dbReference>
<accession>A0A2T1C0B8</accession>
<dbReference type="InterPro" id="IPR015813">
    <property type="entry name" value="Pyrv/PenolPyrv_kinase-like_dom"/>
</dbReference>
<dbReference type="OrthoDB" id="86160at2"/>
<evidence type="ECO:0000256" key="3">
    <source>
        <dbReference type="ARBA" id="ARBA00023239"/>
    </source>
</evidence>
<sequence length="253" mass="26743">MRENHLKTQLQAQEVVLGLFINSTDPALVEIGSYAGFDFVVIDLEHGALDISVAVNLCRAADGLGLAPLVRVAKNDPAQIQAALDIGSAGVLVPQVQTEAEAIAAVKAAKFNPLGTRGLSFATRAGMYGAAGTQITEEMNHKSLVIVQVEGTEGVDNIEAIARVPHLDGIFLGPYDLSQSLGIPGQVRDMQVISLMQQCVGVIRQSGKFVGTYADNPEIAKEWINLGVQLVAVGVDVVVFLKACQSLVAQIDN</sequence>
<dbReference type="GO" id="GO:0005737">
    <property type="term" value="C:cytoplasm"/>
    <property type="evidence" value="ECO:0007669"/>
    <property type="project" value="TreeGrafter"/>
</dbReference>
<keyword evidence="2" id="KW-0479">Metal-binding</keyword>
<reference evidence="5 6" key="1">
    <citation type="submission" date="2018-02" db="EMBL/GenBank/DDBJ databases">
        <authorList>
            <person name="Cohen D.B."/>
            <person name="Kent A.D."/>
        </authorList>
    </citation>
    <scope>NUCLEOTIDE SEQUENCE [LARGE SCALE GENOMIC DNA]</scope>
    <source>
        <strain evidence="5 6">CCAP 1448/3</strain>
    </source>
</reference>
<gene>
    <name evidence="5" type="ORF">C7B64_16945</name>
</gene>
<evidence type="ECO:0000313" key="6">
    <source>
        <dbReference type="Proteomes" id="UP000238762"/>
    </source>
</evidence>
<dbReference type="PANTHER" id="PTHR30502">
    <property type="entry name" value="2-KETO-3-DEOXY-L-RHAMNONATE ALDOLASE"/>
    <property type="match status" value="1"/>
</dbReference>
<name>A0A2T1C0B8_9CYAN</name>
<keyword evidence="6" id="KW-1185">Reference proteome</keyword>
<dbReference type="Gene3D" id="3.20.20.60">
    <property type="entry name" value="Phosphoenolpyruvate-binding domains"/>
    <property type="match status" value="1"/>
</dbReference>
<evidence type="ECO:0000256" key="1">
    <source>
        <dbReference type="ARBA" id="ARBA00005568"/>
    </source>
</evidence>
<dbReference type="Proteomes" id="UP000238762">
    <property type="component" value="Unassembled WGS sequence"/>
</dbReference>
<proteinExistence type="inferred from homology"/>
<evidence type="ECO:0000313" key="5">
    <source>
        <dbReference type="EMBL" id="PSB01719.1"/>
    </source>
</evidence>
<dbReference type="AlphaFoldDB" id="A0A2T1C0B8"/>
<reference evidence="5 6" key="2">
    <citation type="submission" date="2018-03" db="EMBL/GenBank/DDBJ databases">
        <title>The ancient ancestry and fast evolution of plastids.</title>
        <authorList>
            <person name="Moore K.R."/>
            <person name="Magnabosco C."/>
            <person name="Momper L."/>
            <person name="Gold D.A."/>
            <person name="Bosak T."/>
            <person name="Fournier G.P."/>
        </authorList>
    </citation>
    <scope>NUCLEOTIDE SEQUENCE [LARGE SCALE GENOMIC DNA]</scope>
    <source>
        <strain evidence="5 6">CCAP 1448/3</strain>
    </source>
</reference>
<comment type="caution">
    <text evidence="5">The sequence shown here is derived from an EMBL/GenBank/DDBJ whole genome shotgun (WGS) entry which is preliminary data.</text>
</comment>
<dbReference type="InterPro" id="IPR005000">
    <property type="entry name" value="Aldolase/citrate-lyase_domain"/>
</dbReference>
<dbReference type="GO" id="GO:0016832">
    <property type="term" value="F:aldehyde-lyase activity"/>
    <property type="evidence" value="ECO:0007669"/>
    <property type="project" value="TreeGrafter"/>
</dbReference>
<evidence type="ECO:0000256" key="2">
    <source>
        <dbReference type="ARBA" id="ARBA00022723"/>
    </source>
</evidence>
<feature type="domain" description="HpcH/HpaI aldolase/citrate lyase" evidence="4">
    <location>
        <begin position="18"/>
        <end position="242"/>
    </location>
</feature>
<protein>
    <submittedName>
        <fullName evidence="5">Aldolase</fullName>
    </submittedName>
</protein>
<comment type="similarity">
    <text evidence="1">Belongs to the HpcH/HpaI aldolase family.</text>
</comment>
<dbReference type="Pfam" id="PF03328">
    <property type="entry name" value="HpcH_HpaI"/>
    <property type="match status" value="1"/>
</dbReference>
<dbReference type="InterPro" id="IPR050251">
    <property type="entry name" value="HpcH-HpaI_aldolase"/>
</dbReference>
<dbReference type="InterPro" id="IPR040442">
    <property type="entry name" value="Pyrv_kinase-like_dom_sf"/>
</dbReference>
<dbReference type="SUPFAM" id="SSF51621">
    <property type="entry name" value="Phosphoenolpyruvate/pyruvate domain"/>
    <property type="match status" value="1"/>
</dbReference>
<dbReference type="EMBL" id="PVWJ01000092">
    <property type="protein sequence ID" value="PSB01719.1"/>
    <property type="molecule type" value="Genomic_DNA"/>
</dbReference>
<dbReference type="PANTHER" id="PTHR30502:SF0">
    <property type="entry name" value="PHOSPHOENOLPYRUVATE CARBOXYLASE FAMILY PROTEIN"/>
    <property type="match status" value="1"/>
</dbReference>
<evidence type="ECO:0000259" key="4">
    <source>
        <dbReference type="Pfam" id="PF03328"/>
    </source>
</evidence>